<proteinExistence type="predicted"/>
<dbReference type="InterPro" id="IPR036689">
    <property type="entry name" value="ESAT-6-like_sf"/>
</dbReference>
<protein>
    <recommendedName>
        <fullName evidence="3">WXG100 family type VII secretion target</fullName>
    </recommendedName>
</protein>
<accession>A0A7G1KD81</accession>
<name>A0A7G1KD81_9NOCA</name>
<dbReference type="RefSeq" id="WP_187686754.1">
    <property type="nucleotide sequence ID" value="NZ_AP023396.1"/>
</dbReference>
<dbReference type="InterPro" id="IPR010310">
    <property type="entry name" value="T7SS_ESAT-6-like"/>
</dbReference>
<dbReference type="Gene3D" id="1.10.287.1060">
    <property type="entry name" value="ESAT-6-like"/>
    <property type="match status" value="1"/>
</dbReference>
<dbReference type="KEGG" id="nwl:NWFMUON74_09340"/>
<evidence type="ECO:0000313" key="2">
    <source>
        <dbReference type="Proteomes" id="UP000516173"/>
    </source>
</evidence>
<evidence type="ECO:0000313" key="1">
    <source>
        <dbReference type="EMBL" id="BCK53162.1"/>
    </source>
</evidence>
<dbReference type="GeneID" id="80345551"/>
<dbReference type="EMBL" id="AP023396">
    <property type="protein sequence ID" value="BCK53162.1"/>
    <property type="molecule type" value="Genomic_DNA"/>
</dbReference>
<organism evidence="1 2">
    <name type="scientific">Nocardia wallacei</name>
    <dbReference type="NCBI Taxonomy" id="480035"/>
    <lineage>
        <taxon>Bacteria</taxon>
        <taxon>Bacillati</taxon>
        <taxon>Actinomycetota</taxon>
        <taxon>Actinomycetes</taxon>
        <taxon>Mycobacteriales</taxon>
        <taxon>Nocardiaceae</taxon>
        <taxon>Nocardia</taxon>
    </lineage>
</organism>
<dbReference type="AlphaFoldDB" id="A0A7G1KD81"/>
<dbReference type="Proteomes" id="UP000516173">
    <property type="component" value="Chromosome"/>
</dbReference>
<gene>
    <name evidence="1" type="ORF">NWFMUON74_09340</name>
</gene>
<dbReference type="SUPFAM" id="SSF140453">
    <property type="entry name" value="EsxAB dimer-like"/>
    <property type="match status" value="1"/>
</dbReference>
<dbReference type="Pfam" id="PF06013">
    <property type="entry name" value="WXG100"/>
    <property type="match status" value="1"/>
</dbReference>
<keyword evidence="2" id="KW-1185">Reference proteome</keyword>
<evidence type="ECO:0008006" key="3">
    <source>
        <dbReference type="Google" id="ProtNLM"/>
    </source>
</evidence>
<sequence length="100" mass="10575">MSDFGELSYDFGAIDDGGSDMNVRAQSITAHLGDMEREFQNFINVAFGGQGAEAFNQVQTNWTMQSNELIAALGQLSVRTLAAGEAMQGADVLAAKIIAG</sequence>
<reference evidence="1 2" key="1">
    <citation type="submission" date="2020-08" db="EMBL/GenBank/DDBJ databases">
        <title>Genome Sequencing of Nocardia wallacei strain FMUON74 and assembly.</title>
        <authorList>
            <person name="Toyokawa M."/>
            <person name="Uesaka K."/>
        </authorList>
    </citation>
    <scope>NUCLEOTIDE SEQUENCE [LARGE SCALE GENOMIC DNA]</scope>
    <source>
        <strain evidence="1 2">FMUON74</strain>
    </source>
</reference>